<protein>
    <submittedName>
        <fullName evidence="1">Uncharacterized protein</fullName>
    </submittedName>
</protein>
<sequence>MPVMVTIFSSVQCQKRSLSCTDSWGLHVISPGH</sequence>
<reference evidence="1" key="1">
    <citation type="submission" date="2014-11" db="EMBL/GenBank/DDBJ databases">
        <authorList>
            <person name="Amaro Gonzalez C."/>
        </authorList>
    </citation>
    <scope>NUCLEOTIDE SEQUENCE</scope>
</reference>
<proteinExistence type="predicted"/>
<name>A0A0E9XSS9_ANGAN</name>
<organism evidence="1">
    <name type="scientific">Anguilla anguilla</name>
    <name type="common">European freshwater eel</name>
    <name type="synonym">Muraena anguilla</name>
    <dbReference type="NCBI Taxonomy" id="7936"/>
    <lineage>
        <taxon>Eukaryota</taxon>
        <taxon>Metazoa</taxon>
        <taxon>Chordata</taxon>
        <taxon>Craniata</taxon>
        <taxon>Vertebrata</taxon>
        <taxon>Euteleostomi</taxon>
        <taxon>Actinopterygii</taxon>
        <taxon>Neopterygii</taxon>
        <taxon>Teleostei</taxon>
        <taxon>Anguilliformes</taxon>
        <taxon>Anguillidae</taxon>
        <taxon>Anguilla</taxon>
    </lineage>
</organism>
<dbReference type="EMBL" id="GBXM01002795">
    <property type="protein sequence ID" value="JAI05783.1"/>
    <property type="molecule type" value="Transcribed_RNA"/>
</dbReference>
<accession>A0A0E9XSS9</accession>
<reference evidence="1" key="2">
    <citation type="journal article" date="2015" name="Fish Shellfish Immunol.">
        <title>Early steps in the European eel (Anguilla anguilla)-Vibrio vulnificus interaction in the gills: Role of the RtxA13 toxin.</title>
        <authorList>
            <person name="Callol A."/>
            <person name="Pajuelo D."/>
            <person name="Ebbesson L."/>
            <person name="Teles M."/>
            <person name="MacKenzie S."/>
            <person name="Amaro C."/>
        </authorList>
    </citation>
    <scope>NUCLEOTIDE SEQUENCE</scope>
</reference>
<evidence type="ECO:0000313" key="1">
    <source>
        <dbReference type="EMBL" id="JAI05783.1"/>
    </source>
</evidence>
<dbReference type="AlphaFoldDB" id="A0A0E9XSS9"/>